<organism evidence="2 3">
    <name type="scientific">Anas platyrhynchos</name>
    <name type="common">Mallard</name>
    <name type="synonym">Anas boschas</name>
    <dbReference type="NCBI Taxonomy" id="8839"/>
    <lineage>
        <taxon>Eukaryota</taxon>
        <taxon>Metazoa</taxon>
        <taxon>Chordata</taxon>
        <taxon>Craniata</taxon>
        <taxon>Vertebrata</taxon>
        <taxon>Euteleostomi</taxon>
        <taxon>Archelosauria</taxon>
        <taxon>Archosauria</taxon>
        <taxon>Dinosauria</taxon>
        <taxon>Saurischia</taxon>
        <taxon>Theropoda</taxon>
        <taxon>Coelurosauria</taxon>
        <taxon>Aves</taxon>
        <taxon>Neognathae</taxon>
        <taxon>Galloanserae</taxon>
        <taxon>Anseriformes</taxon>
        <taxon>Anatidae</taxon>
        <taxon>Anatinae</taxon>
        <taxon>Anas</taxon>
    </lineage>
</organism>
<evidence type="ECO:0000256" key="1">
    <source>
        <dbReference type="SAM" id="MobiDB-lite"/>
    </source>
</evidence>
<feature type="compositionally biased region" description="Basic and acidic residues" evidence="1">
    <location>
        <begin position="48"/>
        <end position="79"/>
    </location>
</feature>
<dbReference type="Proteomes" id="UP000296049">
    <property type="component" value="Unassembled WGS sequence"/>
</dbReference>
<proteinExistence type="predicted"/>
<evidence type="ECO:0000313" key="2">
    <source>
        <dbReference type="EMBL" id="EOB01924.1"/>
    </source>
</evidence>
<reference evidence="3" key="1">
    <citation type="journal article" date="2013" name="Nat. Genet.">
        <title>The duck genome and transcriptome provide insight into an avian influenza virus reservoir species.</title>
        <authorList>
            <person name="Huang Y."/>
            <person name="Li Y."/>
            <person name="Burt D.W."/>
            <person name="Chen H."/>
            <person name="Zhang Y."/>
            <person name="Qian W."/>
            <person name="Kim H."/>
            <person name="Gan S."/>
            <person name="Zhao Y."/>
            <person name="Li J."/>
            <person name="Yi K."/>
            <person name="Feng H."/>
            <person name="Zhu P."/>
            <person name="Li B."/>
            <person name="Liu Q."/>
            <person name="Fairley S."/>
            <person name="Magor K.E."/>
            <person name="Du Z."/>
            <person name="Hu X."/>
            <person name="Goodman L."/>
            <person name="Tafer H."/>
            <person name="Vignal A."/>
            <person name="Lee T."/>
            <person name="Kim K.W."/>
            <person name="Sheng Z."/>
            <person name="An Y."/>
            <person name="Searle S."/>
            <person name="Herrero J."/>
            <person name="Groenen M.A."/>
            <person name="Crooijmans R.P."/>
            <person name="Faraut T."/>
            <person name="Cai Q."/>
            <person name="Webster R.G."/>
            <person name="Aldridge J.R."/>
            <person name="Warren W.C."/>
            <person name="Bartschat S."/>
            <person name="Kehr S."/>
            <person name="Marz M."/>
            <person name="Stadler P.F."/>
            <person name="Smith J."/>
            <person name="Kraus R.H."/>
            <person name="Zhao Y."/>
            <person name="Ren L."/>
            <person name="Fei J."/>
            <person name="Morisson M."/>
            <person name="Kaiser P."/>
            <person name="Griffin D.K."/>
            <person name="Rao M."/>
            <person name="Pitel F."/>
            <person name="Wang J."/>
            <person name="Li N."/>
        </authorList>
    </citation>
    <scope>NUCLEOTIDE SEQUENCE [LARGE SCALE GENOMIC DNA]</scope>
</reference>
<evidence type="ECO:0000313" key="3">
    <source>
        <dbReference type="Proteomes" id="UP000296049"/>
    </source>
</evidence>
<name>R0L8J5_ANAPL</name>
<keyword evidence="3" id="KW-1185">Reference proteome</keyword>
<gene>
    <name evidence="2" type="ORF">Anapl_14215</name>
</gene>
<dbReference type="EMBL" id="KB743020">
    <property type="protein sequence ID" value="EOB01924.1"/>
    <property type="molecule type" value="Genomic_DNA"/>
</dbReference>
<protein>
    <submittedName>
        <fullName evidence="2">Uncharacterized protein</fullName>
    </submittedName>
</protein>
<dbReference type="AlphaFoldDB" id="R0L8J5"/>
<feature type="compositionally biased region" description="Acidic residues" evidence="1">
    <location>
        <begin position="95"/>
        <end position="105"/>
    </location>
</feature>
<feature type="region of interest" description="Disordered" evidence="1">
    <location>
        <begin position="39"/>
        <end position="112"/>
    </location>
</feature>
<accession>R0L8J5</accession>
<sequence>MDITKSGGWQELLKKRGCKPRTHDEKLGIDLSLLQLNSQGVQKKSIHHKEGREKKQEAHNTKNKNSEDSTCDKEYCTAEEREEEGEGKSKVKCEMEEEKEEEQEAMEGRGENSKLIQLDPQIFNVFKLQRAQPANMLDFGADPSQILLSDFMASILMH</sequence>